<dbReference type="EC" id="6.3.4.3" evidence="6"/>
<dbReference type="PANTHER" id="PTHR48099:SF5">
    <property type="entry name" value="C-1-TETRAHYDROFOLATE SYNTHASE, CYTOPLASMIC"/>
    <property type="match status" value="1"/>
</dbReference>
<accession>A0A0F4YYS8</accession>
<evidence type="ECO:0000256" key="18">
    <source>
        <dbReference type="ARBA" id="ARBA00022840"/>
    </source>
</evidence>
<dbReference type="GO" id="GO:0005829">
    <property type="term" value="C:cytosol"/>
    <property type="evidence" value="ECO:0007669"/>
    <property type="project" value="TreeGrafter"/>
</dbReference>
<evidence type="ECO:0000256" key="5">
    <source>
        <dbReference type="ARBA" id="ARBA00011738"/>
    </source>
</evidence>
<evidence type="ECO:0000256" key="14">
    <source>
        <dbReference type="ARBA" id="ARBA00022598"/>
    </source>
</evidence>
<name>A0A0F4YYS8_RASE3</name>
<evidence type="ECO:0000313" key="26">
    <source>
        <dbReference type="Proteomes" id="UP000053958"/>
    </source>
</evidence>
<dbReference type="InterPro" id="IPR046346">
    <property type="entry name" value="Aminoacid_DH-like_N_sf"/>
</dbReference>
<dbReference type="Pfam" id="PF00501">
    <property type="entry name" value="AMP-binding"/>
    <property type="match status" value="1"/>
</dbReference>
<dbReference type="FunFam" id="3.10.410.10:FF:000001">
    <property type="entry name" value="Putative formate--tetrahydrofolate ligase"/>
    <property type="match status" value="1"/>
</dbReference>
<dbReference type="Proteomes" id="UP000053958">
    <property type="component" value="Unassembled WGS sequence"/>
</dbReference>
<dbReference type="PROSITE" id="PS50075">
    <property type="entry name" value="CARRIER"/>
    <property type="match status" value="1"/>
</dbReference>
<dbReference type="InterPro" id="IPR001031">
    <property type="entry name" value="Thioesterase"/>
</dbReference>
<dbReference type="Pfam" id="PF00975">
    <property type="entry name" value="Thioesterase"/>
    <property type="match status" value="1"/>
</dbReference>
<dbReference type="InterPro" id="IPR020628">
    <property type="entry name" value="Formate_THF_ligase_CS"/>
</dbReference>
<dbReference type="Gene3D" id="3.40.50.300">
    <property type="entry name" value="P-loop containing nucleotide triphosphate hydrolases"/>
    <property type="match status" value="2"/>
</dbReference>
<comment type="subunit">
    <text evidence="5">Homodimer.</text>
</comment>
<dbReference type="UniPathway" id="UPA00193"/>
<evidence type="ECO:0000256" key="23">
    <source>
        <dbReference type="SAM" id="MobiDB-lite"/>
    </source>
</evidence>
<organism evidence="25 26">
    <name type="scientific">Rasamsonia emersonii (strain ATCC 16479 / CBS 393.64 / IMI 116815)</name>
    <dbReference type="NCBI Taxonomy" id="1408163"/>
    <lineage>
        <taxon>Eukaryota</taxon>
        <taxon>Fungi</taxon>
        <taxon>Dikarya</taxon>
        <taxon>Ascomycota</taxon>
        <taxon>Pezizomycotina</taxon>
        <taxon>Eurotiomycetes</taxon>
        <taxon>Eurotiomycetidae</taxon>
        <taxon>Eurotiales</taxon>
        <taxon>Trichocomaceae</taxon>
        <taxon>Rasamsonia</taxon>
    </lineage>
</organism>
<dbReference type="PROSITE" id="PS00721">
    <property type="entry name" value="FTHFS_1"/>
    <property type="match status" value="1"/>
</dbReference>
<proteinExistence type="inferred from homology"/>
<dbReference type="Gene3D" id="3.40.50.720">
    <property type="entry name" value="NAD(P)-binding Rossmann-like Domain"/>
    <property type="match status" value="1"/>
</dbReference>
<keyword evidence="21" id="KW-0511">Multifunctional enzyme</keyword>
<keyword evidence="14" id="KW-0436">Ligase</keyword>
<dbReference type="RefSeq" id="XP_013329608.1">
    <property type="nucleotide sequence ID" value="XM_013474154.1"/>
</dbReference>
<dbReference type="InterPro" id="IPR036291">
    <property type="entry name" value="NAD(P)-bd_dom_sf"/>
</dbReference>
<comment type="similarity">
    <text evidence="4">In the C-terminal section; belongs to the formate--tetrahydrofolate ligase family.</text>
</comment>
<dbReference type="InterPro" id="IPR029058">
    <property type="entry name" value="AB_hydrolase_fold"/>
</dbReference>
<evidence type="ECO:0000256" key="22">
    <source>
        <dbReference type="ARBA" id="ARBA00049033"/>
    </source>
</evidence>
<dbReference type="Gene3D" id="3.40.50.1820">
    <property type="entry name" value="alpha/beta hydrolase"/>
    <property type="match status" value="1"/>
</dbReference>
<dbReference type="InterPro" id="IPR042099">
    <property type="entry name" value="ANL_N_sf"/>
</dbReference>
<dbReference type="GO" id="GO:0006555">
    <property type="term" value="P:methionine metabolic process"/>
    <property type="evidence" value="ECO:0007669"/>
    <property type="project" value="UniProtKB-ARBA"/>
</dbReference>
<dbReference type="HAMAP" id="MF_01576">
    <property type="entry name" value="THF_DHG_CYH"/>
    <property type="match status" value="1"/>
</dbReference>
<dbReference type="GO" id="GO:0009257">
    <property type="term" value="P:10-formyltetrahydrofolate biosynthetic process"/>
    <property type="evidence" value="ECO:0007669"/>
    <property type="project" value="UniProtKB-ARBA"/>
</dbReference>
<evidence type="ECO:0000256" key="21">
    <source>
        <dbReference type="ARBA" id="ARBA00023268"/>
    </source>
</evidence>
<dbReference type="GO" id="GO:0046655">
    <property type="term" value="P:folic acid metabolic process"/>
    <property type="evidence" value="ECO:0007669"/>
    <property type="project" value="UniProtKB-ARBA"/>
</dbReference>
<dbReference type="InterPro" id="IPR020631">
    <property type="entry name" value="THF_DH/CycHdrlase_NAD-bd_dom"/>
</dbReference>
<dbReference type="SUPFAM" id="SSF52540">
    <property type="entry name" value="P-loop containing nucleoside triphosphate hydrolases"/>
    <property type="match status" value="1"/>
</dbReference>
<dbReference type="GO" id="GO:0005524">
    <property type="term" value="F:ATP binding"/>
    <property type="evidence" value="ECO:0007669"/>
    <property type="project" value="UniProtKB-KW"/>
</dbReference>
<dbReference type="Pfam" id="PF00550">
    <property type="entry name" value="PP-binding"/>
    <property type="match status" value="1"/>
</dbReference>
<dbReference type="Gene3D" id="3.10.410.10">
    <property type="entry name" value="Formyltetrahydrofolate synthetase, domain 3"/>
    <property type="match status" value="1"/>
</dbReference>
<keyword evidence="20" id="KW-0560">Oxidoreductase</keyword>
<dbReference type="InterPro" id="IPR045851">
    <property type="entry name" value="AMP-bd_C_sf"/>
</dbReference>
<keyword evidence="11" id="KW-0963">Cytoplasm</keyword>
<dbReference type="SUPFAM" id="SSF56801">
    <property type="entry name" value="Acetyl-CoA synthetase-like"/>
    <property type="match status" value="1"/>
</dbReference>
<dbReference type="GO" id="GO:0004477">
    <property type="term" value="F:methenyltetrahydrofolate cyclohydrolase activity"/>
    <property type="evidence" value="ECO:0007669"/>
    <property type="project" value="UniProtKB-EC"/>
</dbReference>
<dbReference type="SUPFAM" id="SSF53223">
    <property type="entry name" value="Aminoacid dehydrogenase-like, N-terminal domain"/>
    <property type="match status" value="1"/>
</dbReference>
<evidence type="ECO:0000256" key="8">
    <source>
        <dbReference type="ARBA" id="ARBA00012859"/>
    </source>
</evidence>
<dbReference type="FunFam" id="3.40.50.10860:FF:000005">
    <property type="entry name" value="C-1-tetrahydrofolate synthase, cytoplasmic, putative"/>
    <property type="match status" value="1"/>
</dbReference>
<dbReference type="Gene3D" id="3.40.50.10860">
    <property type="entry name" value="Leucine Dehydrogenase, chain A, domain 1"/>
    <property type="match status" value="1"/>
</dbReference>
<dbReference type="InterPro" id="IPR027417">
    <property type="entry name" value="P-loop_NTPase"/>
</dbReference>
<dbReference type="FunFam" id="3.40.50.300:FF:000245">
    <property type="entry name" value="C-1-tetrahydrofolate synthase, cytoplasmic"/>
    <property type="match status" value="1"/>
</dbReference>
<feature type="region of interest" description="Disordered" evidence="23">
    <location>
        <begin position="161"/>
        <end position="184"/>
    </location>
</feature>
<evidence type="ECO:0000256" key="3">
    <source>
        <dbReference type="ARBA" id="ARBA00005559"/>
    </source>
</evidence>
<dbReference type="Pfam" id="PF01268">
    <property type="entry name" value="FTHFS"/>
    <property type="match status" value="1"/>
</dbReference>
<dbReference type="CDD" id="cd01080">
    <property type="entry name" value="NAD_bind_m-THF_DH_Cyclohyd"/>
    <property type="match status" value="1"/>
</dbReference>
<dbReference type="PRINTS" id="PR00085">
    <property type="entry name" value="THFDHDRGNASE"/>
</dbReference>
<evidence type="ECO:0000256" key="9">
    <source>
        <dbReference type="ARBA" id="ARBA00017592"/>
    </source>
</evidence>
<evidence type="ECO:0000256" key="17">
    <source>
        <dbReference type="ARBA" id="ARBA00022801"/>
    </source>
</evidence>
<evidence type="ECO:0000259" key="24">
    <source>
        <dbReference type="PROSITE" id="PS50075"/>
    </source>
</evidence>
<evidence type="ECO:0000256" key="13">
    <source>
        <dbReference type="ARBA" id="ARBA00022563"/>
    </source>
</evidence>
<dbReference type="Gene3D" id="3.40.50.12780">
    <property type="entry name" value="N-terminal domain of ligase-like"/>
    <property type="match status" value="1"/>
</dbReference>
<dbReference type="GO" id="GO:0004488">
    <property type="term" value="F:methylenetetrahydrofolate dehydrogenase (NADP+) activity"/>
    <property type="evidence" value="ECO:0007669"/>
    <property type="project" value="UniProtKB-EC"/>
</dbReference>
<dbReference type="SUPFAM" id="SSF53474">
    <property type="entry name" value="alpha/beta-Hydrolases"/>
    <property type="match status" value="1"/>
</dbReference>
<evidence type="ECO:0000256" key="1">
    <source>
        <dbReference type="ARBA" id="ARBA00004496"/>
    </source>
</evidence>
<keyword evidence="15" id="KW-0547">Nucleotide-binding</keyword>
<keyword evidence="16" id="KW-0658">Purine biosynthesis</keyword>
<dbReference type="InterPro" id="IPR020867">
    <property type="entry name" value="THF_DH/CycHdrlase_CS"/>
</dbReference>
<dbReference type="PROSITE" id="PS00722">
    <property type="entry name" value="FTHFS_2"/>
    <property type="match status" value="1"/>
</dbReference>
<evidence type="ECO:0000256" key="12">
    <source>
        <dbReference type="ARBA" id="ARBA00022553"/>
    </source>
</evidence>
<evidence type="ECO:0000256" key="7">
    <source>
        <dbReference type="ARBA" id="ARBA00012776"/>
    </source>
</evidence>
<dbReference type="EMBL" id="LASV01000114">
    <property type="protein sequence ID" value="KKA22996.1"/>
    <property type="molecule type" value="Genomic_DNA"/>
</dbReference>
<comment type="catalytic activity">
    <reaction evidence="22">
        <text>(6S)-5,6,7,8-tetrahydrofolate + formate + ATP = (6R)-10-formyltetrahydrofolate + ADP + phosphate</text>
        <dbReference type="Rhea" id="RHEA:20221"/>
        <dbReference type="ChEBI" id="CHEBI:15740"/>
        <dbReference type="ChEBI" id="CHEBI:30616"/>
        <dbReference type="ChEBI" id="CHEBI:43474"/>
        <dbReference type="ChEBI" id="CHEBI:57453"/>
        <dbReference type="ChEBI" id="CHEBI:195366"/>
        <dbReference type="ChEBI" id="CHEBI:456216"/>
        <dbReference type="EC" id="6.3.4.3"/>
    </reaction>
</comment>
<evidence type="ECO:0000256" key="4">
    <source>
        <dbReference type="ARBA" id="ARBA00006985"/>
    </source>
</evidence>
<evidence type="ECO:0000256" key="6">
    <source>
        <dbReference type="ARBA" id="ARBA00012295"/>
    </source>
</evidence>
<dbReference type="SUPFAM" id="SSF47336">
    <property type="entry name" value="ACP-like"/>
    <property type="match status" value="1"/>
</dbReference>
<keyword evidence="10" id="KW-0596">Phosphopantetheine</keyword>
<gene>
    <name evidence="25" type="ORF">T310_2973</name>
</gene>
<dbReference type="EC" id="1.5.1.5" evidence="8"/>
<feature type="region of interest" description="Disordered" evidence="23">
    <location>
        <begin position="1"/>
        <end position="20"/>
    </location>
</feature>
<dbReference type="InterPro" id="IPR000873">
    <property type="entry name" value="AMP-dep_synth/lig_dom"/>
</dbReference>
<dbReference type="InterPro" id="IPR020845">
    <property type="entry name" value="AMP-binding_CS"/>
</dbReference>
<dbReference type="InterPro" id="IPR009081">
    <property type="entry name" value="PP-bd_ACP"/>
</dbReference>
<dbReference type="FunFam" id="1.10.8.770:FF:000001">
    <property type="entry name" value="Methylenetetrahydrofolate dehydrogenase (NADP+ dependent) 1 like"/>
    <property type="match status" value="1"/>
</dbReference>
<keyword evidence="13" id="KW-0554">One-carbon metabolism</keyword>
<dbReference type="InterPro" id="IPR000559">
    <property type="entry name" value="Formate_THF_ligase"/>
</dbReference>
<feature type="compositionally biased region" description="Polar residues" evidence="23">
    <location>
        <begin position="161"/>
        <end position="175"/>
    </location>
</feature>
<dbReference type="STRING" id="1408163.A0A0F4YYS8"/>
<dbReference type="GO" id="GO:0004329">
    <property type="term" value="F:formate-tetrahydrofolate ligase activity"/>
    <property type="evidence" value="ECO:0007669"/>
    <property type="project" value="UniProtKB-EC"/>
</dbReference>
<evidence type="ECO:0000256" key="20">
    <source>
        <dbReference type="ARBA" id="ARBA00023002"/>
    </source>
</evidence>
<dbReference type="Gene3D" id="1.10.1200.10">
    <property type="entry name" value="ACP-like"/>
    <property type="match status" value="1"/>
</dbReference>
<dbReference type="GeneID" id="25315324"/>
<dbReference type="SUPFAM" id="SSF51735">
    <property type="entry name" value="NAD(P)-binding Rossmann-fold domains"/>
    <property type="match status" value="1"/>
</dbReference>
<evidence type="ECO:0000256" key="16">
    <source>
        <dbReference type="ARBA" id="ARBA00022755"/>
    </source>
</evidence>
<dbReference type="PROSITE" id="PS00767">
    <property type="entry name" value="THF_DHG_CYH_2"/>
    <property type="match status" value="1"/>
</dbReference>
<keyword evidence="18" id="KW-0067">ATP-binding</keyword>
<dbReference type="PANTHER" id="PTHR48099">
    <property type="entry name" value="C-1-TETRAHYDROFOLATE SYNTHASE, CYTOPLASMIC-RELATED"/>
    <property type="match status" value="1"/>
</dbReference>
<feature type="compositionally biased region" description="Polar residues" evidence="23">
    <location>
        <begin position="1"/>
        <end position="13"/>
    </location>
</feature>
<dbReference type="InterPro" id="IPR020630">
    <property type="entry name" value="THF_DH/CycHdrlase_cat_dom"/>
</dbReference>
<keyword evidence="26" id="KW-1185">Reference proteome</keyword>
<keyword evidence="12" id="KW-0597">Phosphoprotein</keyword>
<dbReference type="Pfam" id="PF02882">
    <property type="entry name" value="THF_DHG_CYH_C"/>
    <property type="match status" value="1"/>
</dbReference>
<dbReference type="GO" id="GO:0006164">
    <property type="term" value="P:purine nucleotide biosynthetic process"/>
    <property type="evidence" value="ECO:0007669"/>
    <property type="project" value="UniProtKB-KW"/>
</dbReference>
<dbReference type="Gene3D" id="1.10.8.770">
    <property type="match status" value="1"/>
</dbReference>
<dbReference type="EC" id="3.5.4.9" evidence="7"/>
<comment type="caution">
    <text evidence="25">The sequence shown here is derived from an EMBL/GenBank/DDBJ whole genome shotgun (WGS) entry which is preliminary data.</text>
</comment>
<dbReference type="GO" id="GO:0035999">
    <property type="term" value="P:tetrahydrofolate interconversion"/>
    <property type="evidence" value="ECO:0007669"/>
    <property type="project" value="UniProtKB-UniPathway"/>
</dbReference>
<comment type="pathway">
    <text evidence="2">One-carbon metabolism; tetrahydrofolate interconversion.</text>
</comment>
<dbReference type="HAMAP" id="MF_01543">
    <property type="entry name" value="FTHFS"/>
    <property type="match status" value="1"/>
</dbReference>
<evidence type="ECO:0000256" key="2">
    <source>
        <dbReference type="ARBA" id="ARBA00004777"/>
    </source>
</evidence>
<protein>
    <recommendedName>
        <fullName evidence="9">C-1-tetrahydrofolate synthase, cytoplasmic</fullName>
        <ecNumber evidence="8">1.5.1.5</ecNumber>
        <ecNumber evidence="7">3.5.4.9</ecNumber>
        <ecNumber evidence="6">6.3.4.3</ecNumber>
    </recommendedName>
</protein>
<dbReference type="OrthoDB" id="5126881at2759"/>
<evidence type="ECO:0000256" key="10">
    <source>
        <dbReference type="ARBA" id="ARBA00022450"/>
    </source>
</evidence>
<reference evidence="25 26" key="1">
    <citation type="submission" date="2015-04" db="EMBL/GenBank/DDBJ databases">
        <authorList>
            <person name="Heijne W.H."/>
            <person name="Fedorova N.D."/>
            <person name="Nierman W.C."/>
            <person name="Vollebregt A.W."/>
            <person name="Zhao Z."/>
            <person name="Wu L."/>
            <person name="Kumar M."/>
            <person name="Stam H."/>
            <person name="van den Berg M.A."/>
            <person name="Pel H.J."/>
        </authorList>
    </citation>
    <scope>NUCLEOTIDE SEQUENCE [LARGE SCALE GENOMIC DNA]</scope>
    <source>
        <strain evidence="25 26">CBS 393.64</strain>
    </source>
</reference>
<keyword evidence="17" id="KW-0378">Hydrolase</keyword>
<dbReference type="FunFam" id="3.40.50.300:FF:001123">
    <property type="entry name" value="C-1-tetrahydrofolate synthase, cytoplasmic isoform X2"/>
    <property type="match status" value="1"/>
</dbReference>
<dbReference type="InterPro" id="IPR000672">
    <property type="entry name" value="THF_DH/CycHdrlase"/>
</dbReference>
<feature type="domain" description="Carrier" evidence="24">
    <location>
        <begin position="589"/>
        <end position="668"/>
    </location>
</feature>
<comment type="similarity">
    <text evidence="3">In the N-terminal section; belongs to the tetrahydrofolate dehydrogenase/cyclohydrolase family.</text>
</comment>
<dbReference type="PROSITE" id="PS00455">
    <property type="entry name" value="AMP_BINDING"/>
    <property type="match status" value="1"/>
</dbReference>
<evidence type="ECO:0000256" key="19">
    <source>
        <dbReference type="ARBA" id="ARBA00022857"/>
    </source>
</evidence>
<evidence type="ECO:0000313" key="25">
    <source>
        <dbReference type="EMBL" id="KKA22996.1"/>
    </source>
</evidence>
<dbReference type="CDD" id="cd00477">
    <property type="entry name" value="FTHFS"/>
    <property type="match status" value="1"/>
</dbReference>
<evidence type="ECO:0000256" key="15">
    <source>
        <dbReference type="ARBA" id="ARBA00022741"/>
    </source>
</evidence>
<comment type="subcellular location">
    <subcellularLocation>
        <location evidence="1">Cytoplasm</location>
    </subcellularLocation>
</comment>
<dbReference type="InterPro" id="IPR036736">
    <property type="entry name" value="ACP-like_sf"/>
</dbReference>
<sequence>MAIQAQTYENHTSPPVAKTRDGTTVKTLIDILAAASQTDTGVNFYTSPGESIRFSYRQLLADAADKARLLHKTPGLTDRRVVLIHFDNHVDNITWFWAAVQAGLLPAMSTPLSANAQQRQQHLRHLTTLLDNPLIVTSERLTKRFPELKLPSTLEIESLQHSANGTSDGVTNGTLPQRAPSQGDEPAVLMLTSGSTGNAKAVPLTVPQMVASVRGKGKACNTTAKSVFLNWIGLDHVANLLEIHLHAMFHGAEQVQVQANDVISDPLLFLNLIHKHRVSHSFAPNFFLALLSKRLAAADPSDPVFSIDLSCLQGIVTGGEANVVETAKTVTEQLNRLGAQGQVFRIGYGLTEVCAALTYGMFDPEYEDREKHEFASIGRPIDEVRVRVQTFEGMPAEPYQVGDLHLSGDVVFKGYYRDFDATAKSFTKDGWFITGDRGYVDSSGKLNLVGRNKEILIINGVNYSPQDIENALESANLPGVVSSYFATFSHRPKGSDTEGYCIVYSPQNTFEDPQVRDRIAESIARTASAVPGVRPDWVIPLPVARLEKSSLGKLSRTKLKREFDTGAFNDVMIRSKAPIQTYHHTARVPPVTQTEKEIVDALSEMLEMPADIISVDRTIFELGVTSISLFRFEQLLRKRFDIAAGVSIITFLNSPVIRNIANAIDNANSNQYNPVAQLQARGDKTPLWLVHPASGNVLAFLPLSRTMVDRPLYALTARGLSSNEPLFSSIAEMADTYFQHVKRVQPHGPYALTGYSLGTTVAYELAKRLEANGDEVAFCGALDSPPHIIPLVGHLDWTAAAVRVTYFLELIAQDDIPKYEEQLRGLPQIDVVKRLLELSRPEQLAKLKLTPEQLMAIVHVTDNFGKMGKKYEPKGKIKKMDVFYCTPLHSVCLSKEKWVSDQLAKWQDFSREPIEFIECEGDHADMLNSTDSVELLYLRRPTSNGSVCLTTLTSYPRAPPVQVAHAPLGRRSSSKTAAPLQVQLCWSNPPRCVIGVSKPVDCPSRGIVPDRSRARFSSQIVHTIPLATTGIKMVGKKIDGTAIAKDIRERLKGEIQKLQETNPRFKPNLVIFQVGDRSDSSILPTSTTSTGQCTDAMQAHIIVKFPESITQAEIIQEITKANNDPAVHGILVQLPLPEHISEHAVTSAVADEKDVDGFGAVNIGELAKRGGRPLFVPCTPQGVMELLRILKRADILVAAIGKPEFVRGEQLKPGVVVIDVGINYVPDASKKSGHRLVGDVHFDSAVEVASQITPVPGGVGPMTVAMLLQNVVNAAKAYFDRQKNRHIVPLPLKLTKPVPSDIAISRSQRPKPITALAAEIGIEAHELEPYGHTKAKVSLSVLDRLAHRRNGRYILVTGITPTPLGEGKSTTTIGLTQALGAHLGRIAFANVRQPSQGPTFGIKGGAAGGGYSQVIPMDEFNLHLTGDIHAITAANNLLAAAIDTRMFHEATQKDGPLYKRLVPTKNGKREFQPVMFRRLKKLGIDKTNPDDLTEEEIRRFARLDIDPDTITWRRVLDVNDRHLRGITIGQAPTEKGLTRETAFDISVASECMAILALSNDLADMRERLGRMVIATSKNGDPVTCDDIGVGGALTALMKDAIKPNLMQTLEGTPVFVHAGPFANISIGANSVVADKLALKLAGTEPDEDHDAKTGFVVTEAGFDFTMGGERFFNIKCRSSGLVPDTVVVVATVRALKVHGGGPEISPGAPLPDVYRTENLEILRKGCVNLRKHIENAKQYGIPVVVAINKFDTDTDAEIALIREEAIAAGAEDAVPANHWAEGGAGAVDLAKSVIAASSKPKDFKLLYDLDGTVQERIDRIAKAMYGADKVEFSELAQKKVDTYTKQGFGNLPICIAKTQYSLSHDPALKGAPTGFTVPIRDVRLAVGAGYLYALAADIQTIPGLPTAPGYLNVDVDPETGEIDGLF</sequence>
<dbReference type="Gene3D" id="3.30.300.30">
    <property type="match status" value="1"/>
</dbReference>
<dbReference type="Pfam" id="PF00763">
    <property type="entry name" value="THF_DHG_CYH"/>
    <property type="match status" value="1"/>
</dbReference>
<evidence type="ECO:0000256" key="11">
    <source>
        <dbReference type="ARBA" id="ARBA00022490"/>
    </source>
</evidence>
<keyword evidence="19" id="KW-0521">NADP</keyword>